<dbReference type="OrthoDB" id="3540923at2"/>
<reference evidence="2 3" key="1">
    <citation type="submission" date="2019-04" db="EMBL/GenBank/DDBJ databases">
        <title>Bacillus caeni sp. nov., a bacterium isolated from mangrove sediment.</title>
        <authorList>
            <person name="Huang H."/>
            <person name="Mo K."/>
            <person name="Hu Y."/>
        </authorList>
    </citation>
    <scope>NUCLEOTIDE SEQUENCE [LARGE SCALE GENOMIC DNA]</scope>
    <source>
        <strain evidence="2 3">HB172195</strain>
    </source>
</reference>
<feature type="coiled-coil region" evidence="1">
    <location>
        <begin position="25"/>
        <end position="89"/>
    </location>
</feature>
<organism evidence="2 3">
    <name type="scientific">Exobacillus caeni</name>
    <dbReference type="NCBI Taxonomy" id="2574798"/>
    <lineage>
        <taxon>Bacteria</taxon>
        <taxon>Bacillati</taxon>
        <taxon>Bacillota</taxon>
        <taxon>Bacilli</taxon>
        <taxon>Bacillales</taxon>
        <taxon>Guptibacillaceae</taxon>
        <taxon>Exobacillus</taxon>
    </lineage>
</organism>
<name>A0A5R9F2X0_9BACL</name>
<keyword evidence="3" id="KW-1185">Reference proteome</keyword>
<dbReference type="RefSeq" id="WP_138127396.1">
    <property type="nucleotide sequence ID" value="NZ_SWLG01000009.1"/>
</dbReference>
<comment type="caution">
    <text evidence="2">The sequence shown here is derived from an EMBL/GenBank/DDBJ whole genome shotgun (WGS) entry which is preliminary data.</text>
</comment>
<dbReference type="AlphaFoldDB" id="A0A5R9F2X0"/>
<dbReference type="EMBL" id="SWLG01000009">
    <property type="protein sequence ID" value="TLS36666.1"/>
    <property type="molecule type" value="Genomic_DNA"/>
</dbReference>
<proteinExistence type="predicted"/>
<dbReference type="Proteomes" id="UP000308230">
    <property type="component" value="Unassembled WGS sequence"/>
</dbReference>
<evidence type="ECO:0000256" key="1">
    <source>
        <dbReference type="SAM" id="Coils"/>
    </source>
</evidence>
<evidence type="ECO:0000313" key="3">
    <source>
        <dbReference type="Proteomes" id="UP000308230"/>
    </source>
</evidence>
<gene>
    <name evidence="2" type="ORF">FCL54_14190</name>
</gene>
<keyword evidence="1" id="KW-0175">Coiled coil</keyword>
<accession>A0A5R9F2X0</accession>
<feature type="coiled-coil region" evidence="1">
    <location>
        <begin position="276"/>
        <end position="310"/>
    </location>
</feature>
<feature type="coiled-coil region" evidence="1">
    <location>
        <begin position="146"/>
        <end position="177"/>
    </location>
</feature>
<protein>
    <submittedName>
        <fullName evidence="2">Uncharacterized protein</fullName>
    </submittedName>
</protein>
<evidence type="ECO:0000313" key="2">
    <source>
        <dbReference type="EMBL" id="TLS36666.1"/>
    </source>
</evidence>
<sequence>MDRLNERLGKLQEQQRVHKKWSAKRKLIKQNLTEERERLDIFKEKLEKENLDVEKLHKISVTNLLYTLLGTKEDRLDREKQEAAAAKLKYDEAAFSVKKMEKELETCRMQLEKHPDPEKEYAELLKEKEKLIADKNSPLSRELYEVIEMENHYEKSLKEINEALAEGDEALNALQQVVDALHKAGNWGTIDMIGGGAITTALKHNQMDQAKILMHEAQYKLKQFQSELNEVGETGSVRMDKFNFLHVADYVFDGFIVDWLVQGKIHESKRQATSQADTVSEAISLLKREKQKAEQALQTTKEKRLEMVKKA</sequence>